<accession>A0A9D2HZ64</accession>
<feature type="chain" id="PRO_5038911583" evidence="1">
    <location>
        <begin position="22"/>
        <end position="266"/>
    </location>
</feature>
<dbReference type="InterPro" id="IPR005184">
    <property type="entry name" value="DUF306_Meta_HslJ"/>
</dbReference>
<feature type="domain" description="DUF306" evidence="2">
    <location>
        <begin position="153"/>
        <end position="242"/>
    </location>
</feature>
<comment type="caution">
    <text evidence="3">The sequence shown here is derived from an EMBL/GenBank/DDBJ whole genome shotgun (WGS) entry which is preliminary data.</text>
</comment>
<keyword evidence="1" id="KW-0732">Signal</keyword>
<name>A0A9D2HZ64_9BACE</name>
<reference evidence="3" key="2">
    <citation type="submission" date="2021-04" db="EMBL/GenBank/DDBJ databases">
        <authorList>
            <person name="Gilroy R."/>
        </authorList>
    </citation>
    <scope>NUCLEOTIDE SEQUENCE</scope>
    <source>
        <strain evidence="3">ChiHjej12B11-9795</strain>
    </source>
</reference>
<feature type="domain" description="DUF306" evidence="2">
    <location>
        <begin position="33"/>
        <end position="124"/>
    </location>
</feature>
<dbReference type="Pfam" id="PF03724">
    <property type="entry name" value="META"/>
    <property type="match status" value="2"/>
</dbReference>
<dbReference type="PANTHER" id="PTHR35535">
    <property type="entry name" value="HEAT SHOCK PROTEIN HSLJ"/>
    <property type="match status" value="1"/>
</dbReference>
<dbReference type="InterPro" id="IPR053147">
    <property type="entry name" value="Hsp_HslJ-like"/>
</dbReference>
<evidence type="ECO:0000313" key="4">
    <source>
        <dbReference type="Proteomes" id="UP000823862"/>
    </source>
</evidence>
<dbReference type="AlphaFoldDB" id="A0A9D2HZ64"/>
<dbReference type="PROSITE" id="PS51257">
    <property type="entry name" value="PROKAR_LIPOPROTEIN"/>
    <property type="match status" value="1"/>
</dbReference>
<dbReference type="PANTHER" id="PTHR35535:SF1">
    <property type="entry name" value="HEAT SHOCK PROTEIN HSLJ"/>
    <property type="match status" value="1"/>
</dbReference>
<sequence length="266" mass="28586">MKKFFVSFCLAAATLGLSSCGSTKNTAVLADIDGEWSIIEINGAAVVPAPGQAYPYIGFDKATGRVHGNAGCNRLMGSFDVQAAPGTIDLSRLGTTRMMCPDMTVEQNVLNALAQVKQYVRLGDENIGLCGKSLKRPIMVLKRKAPDMTLADLNGKWKIVEAGGVAIPDTLENQPFIELDTAAKTMHGQAGCNLINGGFQTEEGELASISFPQFISTMMACPDMEIEDRVKQALNATRTFARIQDGENRVGFYDAEGTLVVVLIKE</sequence>
<feature type="signal peptide" evidence="1">
    <location>
        <begin position="1"/>
        <end position="21"/>
    </location>
</feature>
<dbReference type="EMBL" id="DWZI01000059">
    <property type="protein sequence ID" value="HJA86772.1"/>
    <property type="molecule type" value="Genomic_DNA"/>
</dbReference>
<dbReference type="Proteomes" id="UP000823862">
    <property type="component" value="Unassembled WGS sequence"/>
</dbReference>
<organism evidence="3 4">
    <name type="scientific">Candidatus Bacteroides avicola</name>
    <dbReference type="NCBI Taxonomy" id="2838468"/>
    <lineage>
        <taxon>Bacteria</taxon>
        <taxon>Pseudomonadati</taxon>
        <taxon>Bacteroidota</taxon>
        <taxon>Bacteroidia</taxon>
        <taxon>Bacteroidales</taxon>
        <taxon>Bacteroidaceae</taxon>
        <taxon>Bacteroides</taxon>
    </lineage>
</organism>
<proteinExistence type="predicted"/>
<protein>
    <submittedName>
        <fullName evidence="3">META domain-containing protein</fullName>
    </submittedName>
</protein>
<evidence type="ECO:0000259" key="2">
    <source>
        <dbReference type="Pfam" id="PF03724"/>
    </source>
</evidence>
<dbReference type="InterPro" id="IPR038670">
    <property type="entry name" value="HslJ-like_sf"/>
</dbReference>
<evidence type="ECO:0000256" key="1">
    <source>
        <dbReference type="SAM" id="SignalP"/>
    </source>
</evidence>
<evidence type="ECO:0000313" key="3">
    <source>
        <dbReference type="EMBL" id="HJA86772.1"/>
    </source>
</evidence>
<reference evidence="3" key="1">
    <citation type="journal article" date="2021" name="PeerJ">
        <title>Extensive microbial diversity within the chicken gut microbiome revealed by metagenomics and culture.</title>
        <authorList>
            <person name="Gilroy R."/>
            <person name="Ravi A."/>
            <person name="Getino M."/>
            <person name="Pursley I."/>
            <person name="Horton D.L."/>
            <person name="Alikhan N.F."/>
            <person name="Baker D."/>
            <person name="Gharbi K."/>
            <person name="Hall N."/>
            <person name="Watson M."/>
            <person name="Adriaenssens E.M."/>
            <person name="Foster-Nyarko E."/>
            <person name="Jarju S."/>
            <person name="Secka A."/>
            <person name="Antonio M."/>
            <person name="Oren A."/>
            <person name="Chaudhuri R.R."/>
            <person name="La Ragione R."/>
            <person name="Hildebrand F."/>
            <person name="Pallen M.J."/>
        </authorList>
    </citation>
    <scope>NUCLEOTIDE SEQUENCE</scope>
    <source>
        <strain evidence="3">ChiHjej12B11-9795</strain>
    </source>
</reference>
<gene>
    <name evidence="3" type="ORF">H9950_11415</name>
</gene>
<dbReference type="Gene3D" id="2.40.128.270">
    <property type="match status" value="2"/>
</dbReference>